<gene>
    <name evidence="2" type="ORF">SAMN05192557_1256</name>
</gene>
<dbReference type="CDD" id="cd00093">
    <property type="entry name" value="HTH_XRE"/>
    <property type="match status" value="1"/>
</dbReference>
<name>A0A662Z384_9STAP</name>
<dbReference type="InterPro" id="IPR010982">
    <property type="entry name" value="Lambda_DNA-bd_dom_sf"/>
</dbReference>
<sequence>MTNTSLLLAKMAQHGYNKTQLADKVGIHRHTFSNKMNNQSHFTVEEVVDLAETLELTATEIDIIFFDNQLAKINQTVLSKRPDYTSL</sequence>
<dbReference type="EMBL" id="FOIT01000003">
    <property type="protein sequence ID" value="SEW01802.1"/>
    <property type="molecule type" value="Genomic_DNA"/>
</dbReference>
<dbReference type="PROSITE" id="PS50943">
    <property type="entry name" value="HTH_CROC1"/>
    <property type="match status" value="1"/>
</dbReference>
<organism evidence="2 3">
    <name type="scientific">Aliicoccus persicus</name>
    <dbReference type="NCBI Taxonomy" id="930138"/>
    <lineage>
        <taxon>Bacteria</taxon>
        <taxon>Bacillati</taxon>
        <taxon>Bacillota</taxon>
        <taxon>Bacilli</taxon>
        <taxon>Bacillales</taxon>
        <taxon>Staphylococcaceae</taxon>
        <taxon>Aliicoccus</taxon>
    </lineage>
</organism>
<dbReference type="InterPro" id="IPR001387">
    <property type="entry name" value="Cro/C1-type_HTH"/>
</dbReference>
<evidence type="ECO:0000313" key="2">
    <source>
        <dbReference type="EMBL" id="SEW01802.1"/>
    </source>
</evidence>
<dbReference type="InterPro" id="IPR002197">
    <property type="entry name" value="HTH_Fis"/>
</dbReference>
<dbReference type="GO" id="GO:0043565">
    <property type="term" value="F:sequence-specific DNA binding"/>
    <property type="evidence" value="ECO:0007669"/>
    <property type="project" value="InterPro"/>
</dbReference>
<dbReference type="Gene3D" id="1.10.260.40">
    <property type="entry name" value="lambda repressor-like DNA-binding domains"/>
    <property type="match status" value="1"/>
</dbReference>
<protein>
    <submittedName>
        <fullName evidence="2">Cro/C1-type HTH DNA-binding domain-containing protein</fullName>
    </submittedName>
</protein>
<keyword evidence="2" id="KW-0238">DNA-binding</keyword>
<accession>A0A662Z384</accession>
<proteinExistence type="predicted"/>
<dbReference type="OrthoDB" id="2642285at2"/>
<evidence type="ECO:0000259" key="1">
    <source>
        <dbReference type="PROSITE" id="PS50943"/>
    </source>
</evidence>
<dbReference type="AlphaFoldDB" id="A0A662Z384"/>
<dbReference type="Proteomes" id="UP000243605">
    <property type="component" value="Unassembled WGS sequence"/>
</dbReference>
<keyword evidence="3" id="KW-1185">Reference proteome</keyword>
<evidence type="ECO:0000313" key="3">
    <source>
        <dbReference type="Proteomes" id="UP000243605"/>
    </source>
</evidence>
<dbReference type="SUPFAM" id="SSF47413">
    <property type="entry name" value="lambda repressor-like DNA-binding domains"/>
    <property type="match status" value="1"/>
</dbReference>
<dbReference type="Pfam" id="PF02954">
    <property type="entry name" value="HTH_8"/>
    <property type="match status" value="1"/>
</dbReference>
<reference evidence="2 3" key="1">
    <citation type="submission" date="2016-10" db="EMBL/GenBank/DDBJ databases">
        <authorList>
            <person name="Varghese N."/>
            <person name="Submissions S."/>
        </authorList>
    </citation>
    <scope>NUCLEOTIDE SEQUENCE [LARGE SCALE GENOMIC DNA]</scope>
    <source>
        <strain evidence="2 3">IBRC-M10081</strain>
    </source>
</reference>
<feature type="domain" description="HTH cro/C1-type" evidence="1">
    <location>
        <begin position="7"/>
        <end position="61"/>
    </location>
</feature>
<dbReference type="RefSeq" id="WP_091474917.1">
    <property type="nucleotide sequence ID" value="NZ_FOIT01000003.1"/>
</dbReference>